<dbReference type="Proteomes" id="UP000677537">
    <property type="component" value="Unassembled WGS sequence"/>
</dbReference>
<feature type="domain" description="DUF3597" evidence="2">
    <location>
        <begin position="3"/>
        <end position="137"/>
    </location>
</feature>
<evidence type="ECO:0000259" key="2">
    <source>
        <dbReference type="Pfam" id="PF12200"/>
    </source>
</evidence>
<dbReference type="InterPro" id="IPR022016">
    <property type="entry name" value="DUF3597"/>
</dbReference>
<dbReference type="RefSeq" id="WP_209373425.1">
    <property type="nucleotide sequence ID" value="NZ_JAGIZA010000005.1"/>
</dbReference>
<feature type="compositionally biased region" description="Low complexity" evidence="1">
    <location>
        <begin position="31"/>
        <end position="54"/>
    </location>
</feature>
<comment type="caution">
    <text evidence="3">The sequence shown here is derived from an EMBL/GenBank/DDBJ whole genome shotgun (WGS) entry which is preliminary data.</text>
</comment>
<reference evidence="3" key="1">
    <citation type="submission" date="2021-03" db="EMBL/GenBank/DDBJ databases">
        <authorList>
            <person name="So Y."/>
        </authorList>
    </citation>
    <scope>NUCLEOTIDE SEQUENCE</scope>
    <source>
        <strain evidence="3">SG15</strain>
    </source>
</reference>
<gene>
    <name evidence="3" type="ORF">J5Y10_10790</name>
</gene>
<organism evidence="3 4">
    <name type="scientific">Roseomonas indoligenes</name>
    <dbReference type="NCBI Taxonomy" id="2820811"/>
    <lineage>
        <taxon>Bacteria</taxon>
        <taxon>Pseudomonadati</taxon>
        <taxon>Pseudomonadota</taxon>
        <taxon>Alphaproteobacteria</taxon>
        <taxon>Acetobacterales</taxon>
        <taxon>Roseomonadaceae</taxon>
        <taxon>Roseomonas</taxon>
    </lineage>
</organism>
<proteinExistence type="predicted"/>
<accession>A0A940MZE0</accession>
<name>A0A940MZE0_9PROT</name>
<evidence type="ECO:0000313" key="4">
    <source>
        <dbReference type="Proteomes" id="UP000677537"/>
    </source>
</evidence>
<protein>
    <submittedName>
        <fullName evidence="3">DUF3597 domain-containing protein</fullName>
    </submittedName>
</protein>
<dbReference type="AlphaFoldDB" id="A0A940MZE0"/>
<dbReference type="SUPFAM" id="SSF158634">
    <property type="entry name" value="RPA2825-like"/>
    <property type="match status" value="1"/>
</dbReference>
<feature type="region of interest" description="Disordered" evidence="1">
    <location>
        <begin position="18"/>
        <end position="54"/>
    </location>
</feature>
<dbReference type="Pfam" id="PF12200">
    <property type="entry name" value="DUF3597"/>
    <property type="match status" value="1"/>
</dbReference>
<evidence type="ECO:0000313" key="3">
    <source>
        <dbReference type="EMBL" id="MBP0493261.1"/>
    </source>
</evidence>
<evidence type="ECO:0000256" key="1">
    <source>
        <dbReference type="SAM" id="MobiDB-lite"/>
    </source>
</evidence>
<dbReference type="EMBL" id="JAGIZA010000005">
    <property type="protein sequence ID" value="MBP0493261.1"/>
    <property type="molecule type" value="Genomic_DNA"/>
</dbReference>
<sequence length="142" mass="14584">MSMFRDIMGKIFGHPAAAQPAPGGIGTLPDASASSASPASGTTAPSTAGAASGTPAQAVDVEAVLTDMASKNSQKLNWQSSIVDLMKLLNLDSGLESRKELAHELGYSGSTDDSASMNIWLHKQVMQKLAENGGKVPDSLKG</sequence>
<keyword evidence="4" id="KW-1185">Reference proteome</keyword>